<dbReference type="EC" id="3.5.2.6" evidence="3"/>
<evidence type="ECO:0000313" key="3">
    <source>
        <dbReference type="EMBL" id="QDU33698.1"/>
    </source>
</evidence>
<dbReference type="InterPro" id="IPR011990">
    <property type="entry name" value="TPR-like_helical_dom_sf"/>
</dbReference>
<sequence length="588" mass="64572">MRDGLRQGNVCGWLVVILVGIMMGHLGGIARGDIVGAKERSIVDAGKVMIEGGEYTEARAYFESAIESNPELVDLHVQLGLLHLMLENKRDAVRVFRDGDRLGSMKSTNMLGRCYQSGFGVGINYEKASIAFGKAANGGDLDGMINLAYMYLRGEGVGYDVQKAVDWLEKAADADEGDAIYMLGKLNLYGGHFPKNVVKGMMWLNKGIKIKHTLSMLELARCYQEGVVVERDEKKALELIQEAAKLGEAEAYKKLADQAADMGIDSRDTNEAIISNLTAAAELGSYDATYELARLYLAGEIVVGDVEAARSMFESLAKQEYAPAYSELGLMYLSGVGFPRDYKQAAENFREAAERGDPRGMRLLGMEYKRGMGMEQDLDKARLLYERAIEGGDAKSFYMLGALYQHGEGVEQDRVLARKLYEQGVALVDETAMCGLGSMYLEGEGGVNRDVDRAIALFERGRDLGEYGGALRLGLMYWQGNGVNQNFAKARRHMEDAVRLGSARALVLLGEMAAKGLGGERDFYLAKALLRRAVLLNETSAYILLGSIHDGTEGHPTDYQIARKMYYKAYLLGSAEACRMLSKLAMKG</sequence>
<reference evidence="3 4" key="1">
    <citation type="submission" date="2019-02" db="EMBL/GenBank/DDBJ databases">
        <title>Deep-cultivation of Planctomycetes and their phenomic and genomic characterization uncovers novel biology.</title>
        <authorList>
            <person name="Wiegand S."/>
            <person name="Jogler M."/>
            <person name="Boedeker C."/>
            <person name="Pinto D."/>
            <person name="Vollmers J."/>
            <person name="Rivas-Marin E."/>
            <person name="Kohn T."/>
            <person name="Peeters S.H."/>
            <person name="Heuer A."/>
            <person name="Rast P."/>
            <person name="Oberbeckmann S."/>
            <person name="Bunk B."/>
            <person name="Jeske O."/>
            <person name="Meyerdierks A."/>
            <person name="Storesund J.E."/>
            <person name="Kallscheuer N."/>
            <person name="Luecker S."/>
            <person name="Lage O.M."/>
            <person name="Pohl T."/>
            <person name="Merkel B.J."/>
            <person name="Hornburger P."/>
            <person name="Mueller R.-W."/>
            <person name="Bruemmer F."/>
            <person name="Labrenz M."/>
            <person name="Spormann A.M."/>
            <person name="Op den Camp H."/>
            <person name="Overmann J."/>
            <person name="Amann R."/>
            <person name="Jetten M.S.M."/>
            <person name="Mascher T."/>
            <person name="Medema M.H."/>
            <person name="Devos D.P."/>
            <person name="Kaster A.-K."/>
            <person name="Ovreas L."/>
            <person name="Rohde M."/>
            <person name="Galperin M.Y."/>
            <person name="Jogler C."/>
        </authorList>
    </citation>
    <scope>NUCLEOTIDE SEQUENCE [LARGE SCALE GENOMIC DNA]</scope>
    <source>
        <strain evidence="3 4">KS4</strain>
    </source>
</reference>
<evidence type="ECO:0000256" key="2">
    <source>
        <dbReference type="SAM" id="Phobius"/>
    </source>
</evidence>
<feature type="repeat" description="TPR" evidence="1">
    <location>
        <begin position="39"/>
        <end position="72"/>
    </location>
</feature>
<dbReference type="InterPro" id="IPR019734">
    <property type="entry name" value="TPR_rpt"/>
</dbReference>
<dbReference type="AlphaFoldDB" id="A0A517YU01"/>
<proteinExistence type="predicted"/>
<dbReference type="InterPro" id="IPR006597">
    <property type="entry name" value="Sel1-like"/>
</dbReference>
<dbReference type="EMBL" id="CP036425">
    <property type="protein sequence ID" value="QDU33698.1"/>
    <property type="molecule type" value="Genomic_DNA"/>
</dbReference>
<feature type="transmembrane region" description="Helical" evidence="2">
    <location>
        <begin position="12"/>
        <end position="30"/>
    </location>
</feature>
<dbReference type="Gene3D" id="1.25.40.10">
    <property type="entry name" value="Tetratricopeptide repeat domain"/>
    <property type="match status" value="2"/>
</dbReference>
<dbReference type="Pfam" id="PF08238">
    <property type="entry name" value="Sel1"/>
    <property type="match status" value="12"/>
</dbReference>
<keyword evidence="4" id="KW-1185">Reference proteome</keyword>
<dbReference type="GO" id="GO:0008800">
    <property type="term" value="F:beta-lactamase activity"/>
    <property type="evidence" value="ECO:0007669"/>
    <property type="project" value="UniProtKB-EC"/>
</dbReference>
<keyword evidence="2" id="KW-1133">Transmembrane helix</keyword>
<protein>
    <submittedName>
        <fullName evidence="3">Beta-lactamase HcpC</fullName>
        <ecNumber evidence="3">3.5.2.6</ecNumber>
    </submittedName>
</protein>
<dbReference type="KEGG" id="pcor:KS4_17540"/>
<gene>
    <name evidence="3" type="primary">hcpC_1</name>
    <name evidence="3" type="ORF">KS4_17540</name>
</gene>
<dbReference type="PANTHER" id="PTHR11102:SF160">
    <property type="entry name" value="ERAD-ASSOCIATED E3 UBIQUITIN-PROTEIN LIGASE COMPONENT HRD3"/>
    <property type="match status" value="1"/>
</dbReference>
<name>A0A517YU01_9BACT</name>
<accession>A0A517YU01</accession>
<dbReference type="SUPFAM" id="SSF81901">
    <property type="entry name" value="HCP-like"/>
    <property type="match status" value="3"/>
</dbReference>
<dbReference type="PANTHER" id="PTHR11102">
    <property type="entry name" value="SEL-1-LIKE PROTEIN"/>
    <property type="match status" value="1"/>
</dbReference>
<dbReference type="PROSITE" id="PS50005">
    <property type="entry name" value="TPR"/>
    <property type="match status" value="1"/>
</dbReference>
<keyword evidence="2" id="KW-0472">Membrane</keyword>
<dbReference type="InterPro" id="IPR050767">
    <property type="entry name" value="Sel1_AlgK"/>
</dbReference>
<organism evidence="3 4">
    <name type="scientific">Poriferisphaera corsica</name>
    <dbReference type="NCBI Taxonomy" id="2528020"/>
    <lineage>
        <taxon>Bacteria</taxon>
        <taxon>Pseudomonadati</taxon>
        <taxon>Planctomycetota</taxon>
        <taxon>Phycisphaerae</taxon>
        <taxon>Phycisphaerales</taxon>
        <taxon>Phycisphaeraceae</taxon>
        <taxon>Poriferisphaera</taxon>
    </lineage>
</organism>
<evidence type="ECO:0000256" key="1">
    <source>
        <dbReference type="PROSITE-ProRule" id="PRU00339"/>
    </source>
</evidence>
<dbReference type="RefSeq" id="WP_200761712.1">
    <property type="nucleotide sequence ID" value="NZ_CP036425.1"/>
</dbReference>
<dbReference type="SMART" id="SM00671">
    <property type="entry name" value="SEL1"/>
    <property type="match status" value="12"/>
</dbReference>
<dbReference type="Proteomes" id="UP000317369">
    <property type="component" value="Chromosome"/>
</dbReference>
<keyword evidence="3" id="KW-0378">Hydrolase</keyword>
<evidence type="ECO:0000313" key="4">
    <source>
        <dbReference type="Proteomes" id="UP000317369"/>
    </source>
</evidence>
<keyword evidence="1" id="KW-0802">TPR repeat</keyword>
<keyword evidence="2" id="KW-0812">Transmembrane</keyword>